<feature type="region of interest" description="Disordered" evidence="2">
    <location>
        <begin position="515"/>
        <end position="538"/>
    </location>
</feature>
<gene>
    <name evidence="5" type="ORF">TrRE_jg7159</name>
</gene>
<feature type="coiled-coil region" evidence="1">
    <location>
        <begin position="199"/>
        <end position="226"/>
    </location>
</feature>
<dbReference type="OrthoDB" id="275278at2759"/>
<feature type="region of interest" description="Disordered" evidence="2">
    <location>
        <begin position="165"/>
        <end position="186"/>
    </location>
</feature>
<organism evidence="5 6">
    <name type="scientific">Triparma retinervis</name>
    <dbReference type="NCBI Taxonomy" id="2557542"/>
    <lineage>
        <taxon>Eukaryota</taxon>
        <taxon>Sar</taxon>
        <taxon>Stramenopiles</taxon>
        <taxon>Ochrophyta</taxon>
        <taxon>Bolidophyceae</taxon>
        <taxon>Parmales</taxon>
        <taxon>Triparmaceae</taxon>
        <taxon>Triparma</taxon>
    </lineage>
</organism>
<dbReference type="Pfam" id="PF07766">
    <property type="entry name" value="LETM1_RBD"/>
    <property type="match status" value="1"/>
</dbReference>
<name>A0A9W7F5W0_9STRA</name>
<accession>A0A9W7F5W0</accession>
<evidence type="ECO:0000256" key="2">
    <source>
        <dbReference type="SAM" id="MobiDB-lite"/>
    </source>
</evidence>
<keyword evidence="3" id="KW-0812">Transmembrane</keyword>
<keyword evidence="3" id="KW-0472">Membrane</keyword>
<evidence type="ECO:0000256" key="3">
    <source>
        <dbReference type="SAM" id="Phobius"/>
    </source>
</evidence>
<feature type="domain" description="Letm1 RBD" evidence="4">
    <location>
        <begin position="400"/>
        <end position="463"/>
    </location>
</feature>
<feature type="transmembrane region" description="Helical" evidence="3">
    <location>
        <begin position="418"/>
        <end position="441"/>
    </location>
</feature>
<dbReference type="Proteomes" id="UP001165082">
    <property type="component" value="Unassembled WGS sequence"/>
</dbReference>
<sequence>MWLKETYDEVTTAELVTSIENSGGSAPRTSTYSRKDGSVDYSALLEKLAKRQLEMCSGPDELCEVAVSSYSGMGSVVCTNTELKGLSERLSAAIRGLSARAEMAELEATGGGGGGGGGGAVEVPEELEEVLDPAVYLRDDGTVDWDGALQGGEAVKKFGVGVWSRINGRDPGEPGETDEAKEEAKKEGAVVKITETPELREQRQKLEELRMEVTELEKEYNFLLNKGVDPTSSVGKVEMSRLTVSERQAIMQANKELTETREKMSVVMLNYELERIFKYLESEVEGSKGVIPLNDRLAVAEFGLLESQMSSINGLDIGSLDEDVLQVLVDQVIDFKRRLGIDYYVQGVNLNLDSIRTWFNELGETAKEGIAFYGKGLRLLYNDIKYAFSLFSKAITGYTLKPREVRTLRRTFKDVLTFIPFIIILIIPLTPIGHVFVFGAIQRFFPDFFPSCFTERRQNLLQLFEQSEFKKIDIDENFIQQVNRAVIGLATLIVVRIKETVLVLVGGSEGGEGRRFQDGGVDAGRGTGKGDDGDTDKM</sequence>
<dbReference type="InterPro" id="IPR033122">
    <property type="entry name" value="LETM1-like_RBD"/>
</dbReference>
<evidence type="ECO:0000313" key="5">
    <source>
        <dbReference type="EMBL" id="GMI04449.1"/>
    </source>
</evidence>
<keyword evidence="3" id="KW-1133">Transmembrane helix</keyword>
<reference evidence="5" key="1">
    <citation type="submission" date="2022-07" db="EMBL/GenBank/DDBJ databases">
        <title>Genome analysis of Parmales, a sister group of diatoms, reveals the evolutionary specialization of diatoms from phago-mixotrophs to photoautotrophs.</title>
        <authorList>
            <person name="Ban H."/>
            <person name="Sato S."/>
            <person name="Yoshikawa S."/>
            <person name="Kazumasa Y."/>
            <person name="Nakamura Y."/>
            <person name="Ichinomiya M."/>
            <person name="Saitoh K."/>
            <person name="Sato N."/>
            <person name="Blanc-Mathieu R."/>
            <person name="Endo H."/>
            <person name="Kuwata A."/>
            <person name="Ogata H."/>
        </authorList>
    </citation>
    <scope>NUCLEOTIDE SEQUENCE</scope>
</reference>
<evidence type="ECO:0000313" key="6">
    <source>
        <dbReference type="Proteomes" id="UP001165082"/>
    </source>
</evidence>
<proteinExistence type="predicted"/>
<dbReference type="AlphaFoldDB" id="A0A9W7F5W0"/>
<evidence type="ECO:0000256" key="1">
    <source>
        <dbReference type="SAM" id="Coils"/>
    </source>
</evidence>
<dbReference type="EMBL" id="BRXZ01000074">
    <property type="protein sequence ID" value="GMI04449.1"/>
    <property type="molecule type" value="Genomic_DNA"/>
</dbReference>
<feature type="compositionally biased region" description="Basic and acidic residues" evidence="2">
    <location>
        <begin position="528"/>
        <end position="538"/>
    </location>
</feature>
<comment type="caution">
    <text evidence="5">The sequence shown here is derived from an EMBL/GenBank/DDBJ whole genome shotgun (WGS) entry which is preliminary data.</text>
</comment>
<evidence type="ECO:0000259" key="4">
    <source>
        <dbReference type="Pfam" id="PF07766"/>
    </source>
</evidence>
<protein>
    <recommendedName>
        <fullName evidence="4">Letm1 RBD domain-containing protein</fullName>
    </recommendedName>
</protein>
<dbReference type="GO" id="GO:0043022">
    <property type="term" value="F:ribosome binding"/>
    <property type="evidence" value="ECO:0007669"/>
    <property type="project" value="InterPro"/>
</dbReference>
<keyword evidence="6" id="KW-1185">Reference proteome</keyword>
<keyword evidence="1" id="KW-0175">Coiled coil</keyword>